<evidence type="ECO:0000313" key="7">
    <source>
        <dbReference type="EMBL" id="PXF43735.1"/>
    </source>
</evidence>
<protein>
    <recommendedName>
        <fullName evidence="6">CCHC-type domain-containing protein</fullName>
    </recommendedName>
</protein>
<keyword evidence="8" id="KW-1185">Reference proteome</keyword>
<proteinExistence type="predicted"/>
<keyword evidence="2 4" id="KW-0863">Zinc-finger</keyword>
<reference evidence="7 8" key="1">
    <citation type="journal article" date="2018" name="Mol. Biol. Evol.">
        <title>Analysis of the draft genome of the red seaweed Gracilariopsis chorda provides insights into genome size evolution in Rhodophyta.</title>
        <authorList>
            <person name="Lee J."/>
            <person name="Yang E.C."/>
            <person name="Graf L."/>
            <person name="Yang J.H."/>
            <person name="Qiu H."/>
            <person name="Zel Zion U."/>
            <person name="Chan C.X."/>
            <person name="Stephens T.G."/>
            <person name="Weber A.P.M."/>
            <person name="Boo G.H."/>
            <person name="Boo S.M."/>
            <person name="Kim K.M."/>
            <person name="Shin Y."/>
            <person name="Jung M."/>
            <person name="Lee S.J."/>
            <person name="Yim H.S."/>
            <person name="Lee J.H."/>
            <person name="Bhattacharya D."/>
            <person name="Yoon H.S."/>
        </authorList>
    </citation>
    <scope>NUCLEOTIDE SEQUENCE [LARGE SCALE GENOMIC DNA]</scope>
    <source>
        <strain evidence="7 8">SKKU-2015</strain>
        <tissue evidence="7">Whole body</tissue>
    </source>
</reference>
<dbReference type="InterPro" id="IPR025829">
    <property type="entry name" value="Zn_knuckle_CX2CX3GHX4C"/>
</dbReference>
<dbReference type="SUPFAM" id="SSF57756">
    <property type="entry name" value="Retrovirus zinc finger-like domains"/>
    <property type="match status" value="1"/>
</dbReference>
<sequence length="198" mass="22572">MDQSWTTQTLYRSKSELSDYSSLASALASVLQKHLEVSRRKETIKAPEKQDAFHSNPRYGCPSVYRARTGQIKTAPHSRHSHSNHATHHHNCQRAASYNGSFRCHLCGSPNHFIRDCPLRKRNHEFIWSLYHLQGQSNTAHRRRSILYLIEDAMQILQLSDISEEELAQLNLTTADTPSTSTPALLTEPDPINENTII</sequence>
<feature type="region of interest" description="Disordered" evidence="5">
    <location>
        <begin position="178"/>
        <end position="198"/>
    </location>
</feature>
<dbReference type="Proteomes" id="UP000247409">
    <property type="component" value="Unassembled WGS sequence"/>
</dbReference>
<dbReference type="Gene3D" id="4.10.60.10">
    <property type="entry name" value="Zinc finger, CCHC-type"/>
    <property type="match status" value="1"/>
</dbReference>
<gene>
    <name evidence="7" type="ORF">BWQ96_06512</name>
</gene>
<comment type="caution">
    <text evidence="7">The sequence shown here is derived from an EMBL/GenBank/DDBJ whole genome shotgun (WGS) entry which is preliminary data.</text>
</comment>
<keyword evidence="3" id="KW-0862">Zinc</keyword>
<evidence type="ECO:0000256" key="4">
    <source>
        <dbReference type="PROSITE-ProRule" id="PRU00047"/>
    </source>
</evidence>
<dbReference type="GO" id="GO:0008270">
    <property type="term" value="F:zinc ion binding"/>
    <property type="evidence" value="ECO:0007669"/>
    <property type="project" value="UniProtKB-KW"/>
</dbReference>
<feature type="domain" description="CCHC-type" evidence="6">
    <location>
        <begin position="103"/>
        <end position="118"/>
    </location>
</feature>
<dbReference type="GO" id="GO:0003676">
    <property type="term" value="F:nucleic acid binding"/>
    <property type="evidence" value="ECO:0007669"/>
    <property type="project" value="InterPro"/>
</dbReference>
<name>A0A2V3INS3_9FLOR</name>
<accession>A0A2V3INS3</accession>
<organism evidence="7 8">
    <name type="scientific">Gracilariopsis chorda</name>
    <dbReference type="NCBI Taxonomy" id="448386"/>
    <lineage>
        <taxon>Eukaryota</taxon>
        <taxon>Rhodophyta</taxon>
        <taxon>Florideophyceae</taxon>
        <taxon>Rhodymeniophycidae</taxon>
        <taxon>Gracilariales</taxon>
        <taxon>Gracilariaceae</taxon>
        <taxon>Gracilariopsis</taxon>
    </lineage>
</organism>
<evidence type="ECO:0000256" key="5">
    <source>
        <dbReference type="SAM" id="MobiDB-lite"/>
    </source>
</evidence>
<dbReference type="EMBL" id="NBIV01000113">
    <property type="protein sequence ID" value="PXF43735.1"/>
    <property type="molecule type" value="Genomic_DNA"/>
</dbReference>
<dbReference type="PROSITE" id="PS50158">
    <property type="entry name" value="ZF_CCHC"/>
    <property type="match status" value="1"/>
</dbReference>
<evidence type="ECO:0000259" key="6">
    <source>
        <dbReference type="PROSITE" id="PS50158"/>
    </source>
</evidence>
<evidence type="ECO:0000256" key="1">
    <source>
        <dbReference type="ARBA" id="ARBA00022723"/>
    </source>
</evidence>
<dbReference type="AlphaFoldDB" id="A0A2V3INS3"/>
<dbReference type="InterPro" id="IPR001878">
    <property type="entry name" value="Znf_CCHC"/>
</dbReference>
<dbReference type="OrthoDB" id="106784at2759"/>
<evidence type="ECO:0000256" key="2">
    <source>
        <dbReference type="ARBA" id="ARBA00022771"/>
    </source>
</evidence>
<evidence type="ECO:0000256" key="3">
    <source>
        <dbReference type="ARBA" id="ARBA00022833"/>
    </source>
</evidence>
<dbReference type="InterPro" id="IPR036875">
    <property type="entry name" value="Znf_CCHC_sf"/>
</dbReference>
<keyword evidence="1" id="KW-0479">Metal-binding</keyword>
<evidence type="ECO:0000313" key="8">
    <source>
        <dbReference type="Proteomes" id="UP000247409"/>
    </source>
</evidence>
<dbReference type="Pfam" id="PF13696">
    <property type="entry name" value="zf-CCHC_2"/>
    <property type="match status" value="1"/>
</dbReference>